<comment type="caution">
    <text evidence="4">The sequence shown here is derived from an EMBL/GenBank/DDBJ whole genome shotgun (WGS) entry which is preliminary data.</text>
</comment>
<dbReference type="CDD" id="cd05233">
    <property type="entry name" value="SDR_c"/>
    <property type="match status" value="1"/>
</dbReference>
<evidence type="ECO:0000256" key="2">
    <source>
        <dbReference type="ARBA" id="ARBA00022857"/>
    </source>
</evidence>
<dbReference type="InterPro" id="IPR020904">
    <property type="entry name" value="Sc_DH/Rdtase_CS"/>
</dbReference>
<name>A0AA38YEJ0_9EURO</name>
<keyword evidence="5" id="KW-1185">Reference proteome</keyword>
<dbReference type="PRINTS" id="PR00080">
    <property type="entry name" value="SDRFAMILY"/>
</dbReference>
<accession>A0AA38YEJ0</accession>
<dbReference type="PANTHER" id="PTHR42760">
    <property type="entry name" value="SHORT-CHAIN DEHYDROGENASES/REDUCTASES FAMILY MEMBER"/>
    <property type="match status" value="1"/>
</dbReference>
<dbReference type="SUPFAM" id="SSF51735">
    <property type="entry name" value="NAD(P)-binding Rossmann-fold domains"/>
    <property type="match status" value="1"/>
</dbReference>
<dbReference type="Gene3D" id="3.40.50.720">
    <property type="entry name" value="NAD(P)-binding Rossmann-like Domain"/>
    <property type="match status" value="1"/>
</dbReference>
<keyword evidence="2" id="KW-0521">NADP</keyword>
<dbReference type="AlphaFoldDB" id="A0AA38YEJ0"/>
<evidence type="ECO:0000313" key="5">
    <source>
        <dbReference type="Proteomes" id="UP001172681"/>
    </source>
</evidence>
<sequence>MTPPELDQENEKHTFPGLEGKVVLLTGIGQTGDQKLWGNGAATARVLARSGAKIFGCDLNIEAARHTQKRLQAEGAEVTVMSVDVTNNEQVKEFVDACIVKYGRIDVLVNNVGRSEPGGPAEMEERVWDAQTDVNLKSVYLCCHHVLPHMEAQGSGVVVNVASVAGIRYIGKPQVAYSATKAAVIQFTKATAVLYANKGIRMNVVVPGLMHTPLLGMLAEKYAGGDLEGFIAKRNRQVPMGLMGTSFDVANTAGFLASIASRYITGQKIVVDGGFTSSTG</sequence>
<gene>
    <name evidence="4" type="ORF">H2204_001696</name>
</gene>
<dbReference type="FunFam" id="3.40.50.720:FF:000084">
    <property type="entry name" value="Short-chain dehydrogenase reductase"/>
    <property type="match status" value="1"/>
</dbReference>
<reference evidence="4" key="1">
    <citation type="submission" date="2022-10" db="EMBL/GenBank/DDBJ databases">
        <title>Culturing micro-colonial fungi from biological soil crusts in the Mojave desert and describing Neophaeococcomyces mojavensis, and introducing the new genera and species Taxawa tesnikishii.</title>
        <authorList>
            <person name="Kurbessoian T."/>
            <person name="Stajich J.E."/>
        </authorList>
    </citation>
    <scope>NUCLEOTIDE SEQUENCE</scope>
    <source>
        <strain evidence="4">TK_35</strain>
    </source>
</reference>
<dbReference type="GO" id="GO:0016616">
    <property type="term" value="F:oxidoreductase activity, acting on the CH-OH group of donors, NAD or NADP as acceptor"/>
    <property type="evidence" value="ECO:0007669"/>
    <property type="project" value="TreeGrafter"/>
</dbReference>
<comment type="similarity">
    <text evidence="1">Belongs to the short-chain dehydrogenases/reductases (SDR) family.</text>
</comment>
<dbReference type="Proteomes" id="UP001172681">
    <property type="component" value="Unassembled WGS sequence"/>
</dbReference>
<organism evidence="4 5">
    <name type="scientific">Knufia peltigerae</name>
    <dbReference type="NCBI Taxonomy" id="1002370"/>
    <lineage>
        <taxon>Eukaryota</taxon>
        <taxon>Fungi</taxon>
        <taxon>Dikarya</taxon>
        <taxon>Ascomycota</taxon>
        <taxon>Pezizomycotina</taxon>
        <taxon>Eurotiomycetes</taxon>
        <taxon>Chaetothyriomycetidae</taxon>
        <taxon>Chaetothyriales</taxon>
        <taxon>Trichomeriaceae</taxon>
        <taxon>Knufia</taxon>
    </lineage>
</organism>
<keyword evidence="3" id="KW-0560">Oxidoreductase</keyword>
<dbReference type="PANTHER" id="PTHR42760:SF115">
    <property type="entry name" value="3-OXOACYL-[ACYL-CARRIER-PROTEIN] REDUCTASE FABG"/>
    <property type="match status" value="1"/>
</dbReference>
<dbReference type="PRINTS" id="PR00081">
    <property type="entry name" value="GDHRDH"/>
</dbReference>
<protein>
    <submittedName>
        <fullName evidence="4">Uncharacterized protein</fullName>
    </submittedName>
</protein>
<evidence type="ECO:0000256" key="3">
    <source>
        <dbReference type="ARBA" id="ARBA00023002"/>
    </source>
</evidence>
<evidence type="ECO:0000313" key="4">
    <source>
        <dbReference type="EMBL" id="KAJ9644344.1"/>
    </source>
</evidence>
<dbReference type="PROSITE" id="PS00061">
    <property type="entry name" value="ADH_SHORT"/>
    <property type="match status" value="1"/>
</dbReference>
<dbReference type="InterPro" id="IPR002347">
    <property type="entry name" value="SDR_fam"/>
</dbReference>
<dbReference type="EMBL" id="JAPDRN010000006">
    <property type="protein sequence ID" value="KAJ9644344.1"/>
    <property type="molecule type" value="Genomic_DNA"/>
</dbReference>
<dbReference type="InterPro" id="IPR036291">
    <property type="entry name" value="NAD(P)-bd_dom_sf"/>
</dbReference>
<dbReference type="Pfam" id="PF13561">
    <property type="entry name" value="adh_short_C2"/>
    <property type="match status" value="1"/>
</dbReference>
<proteinExistence type="inferred from homology"/>
<evidence type="ECO:0000256" key="1">
    <source>
        <dbReference type="ARBA" id="ARBA00006484"/>
    </source>
</evidence>